<sequence>MQNFKNPTMGLVILFLLITYVLCGILISGRHEPNAKNYNSGRATLKLQQIFKITNIFPNIHNKKNIYGVNESTTMELLLLHKIPVSPVVPLYET</sequence>
<organism evidence="2">
    <name type="scientific">Wuchereria bancrofti</name>
    <dbReference type="NCBI Taxonomy" id="6293"/>
    <lineage>
        <taxon>Eukaryota</taxon>
        <taxon>Metazoa</taxon>
        <taxon>Ecdysozoa</taxon>
        <taxon>Nematoda</taxon>
        <taxon>Chromadorea</taxon>
        <taxon>Rhabditida</taxon>
        <taxon>Spirurina</taxon>
        <taxon>Spiruromorpha</taxon>
        <taxon>Filarioidea</taxon>
        <taxon>Onchocercidae</taxon>
        <taxon>Wuchereria</taxon>
    </lineage>
</organism>
<dbReference type="AlphaFoldDB" id="A0A1I8EYB4"/>
<protein>
    <submittedName>
        <fullName evidence="2">Uncharacterized protein</fullName>
    </submittedName>
</protein>
<proteinExistence type="predicted"/>
<accession>A0A1I8EYB4</accession>
<keyword evidence="1" id="KW-0732">Signal</keyword>
<evidence type="ECO:0000256" key="1">
    <source>
        <dbReference type="SAM" id="SignalP"/>
    </source>
</evidence>
<reference evidence="2" key="1">
    <citation type="submission" date="2016-11" db="UniProtKB">
        <authorList>
            <consortium name="WormBaseParasite"/>
        </authorList>
    </citation>
    <scope>IDENTIFICATION</scope>
    <source>
        <strain evidence="2">pt0022</strain>
    </source>
</reference>
<feature type="signal peptide" evidence="1">
    <location>
        <begin position="1"/>
        <end position="23"/>
    </location>
</feature>
<feature type="chain" id="PRO_5009318445" evidence="1">
    <location>
        <begin position="24"/>
        <end position="94"/>
    </location>
</feature>
<evidence type="ECO:0000313" key="2">
    <source>
        <dbReference type="WBParaSite" id="maker-PairedContig_699-snap-gene-0.2-mRNA-1"/>
    </source>
</evidence>
<dbReference type="WBParaSite" id="maker-PairedContig_699-snap-gene-0.2-mRNA-1">
    <property type="protein sequence ID" value="maker-PairedContig_699-snap-gene-0.2-mRNA-1"/>
    <property type="gene ID" value="maker-PairedContig_699-snap-gene-0.2"/>
</dbReference>
<name>A0A1I8EYB4_WUCBA</name>